<dbReference type="AlphaFoldDB" id="A0A8J6U3Z2"/>
<name>A0A8J6U3Z2_9HYPH</name>
<evidence type="ECO:0000313" key="6">
    <source>
        <dbReference type="Proteomes" id="UP000643405"/>
    </source>
</evidence>
<evidence type="ECO:0000256" key="2">
    <source>
        <dbReference type="ARBA" id="ARBA00022525"/>
    </source>
</evidence>
<keyword evidence="2" id="KW-0964">Secreted</keyword>
<dbReference type="RefSeq" id="WP_188167020.1">
    <property type="nucleotide sequence ID" value="NZ_JACVVX010000025.1"/>
</dbReference>
<feature type="compositionally biased region" description="Low complexity" evidence="4">
    <location>
        <begin position="123"/>
        <end position="141"/>
    </location>
</feature>
<accession>A0A8J6U3Z2</accession>
<evidence type="ECO:0000256" key="3">
    <source>
        <dbReference type="ARBA" id="ARBA00023026"/>
    </source>
</evidence>
<dbReference type="Proteomes" id="UP000643405">
    <property type="component" value="Unassembled WGS sequence"/>
</dbReference>
<feature type="non-terminal residue" evidence="5">
    <location>
        <position position="436"/>
    </location>
</feature>
<dbReference type="GO" id="GO:0005576">
    <property type="term" value="C:extracellular region"/>
    <property type="evidence" value="ECO:0007669"/>
    <property type="project" value="UniProtKB-SubCell"/>
</dbReference>
<dbReference type="EMBL" id="JACVVX010000025">
    <property type="protein sequence ID" value="MBD0417583.1"/>
    <property type="molecule type" value="Genomic_DNA"/>
</dbReference>
<evidence type="ECO:0000256" key="4">
    <source>
        <dbReference type="SAM" id="MobiDB-lite"/>
    </source>
</evidence>
<protein>
    <submittedName>
        <fullName evidence="5">Uncharacterized protein</fullName>
    </submittedName>
</protein>
<gene>
    <name evidence="5" type="ORF">ICI42_23405</name>
</gene>
<comment type="subcellular location">
    <subcellularLocation>
        <location evidence="1">Secreted</location>
    </subcellularLocation>
</comment>
<reference evidence="5" key="1">
    <citation type="submission" date="2020-09" db="EMBL/GenBank/DDBJ databases">
        <title>Genome seq and assembly of Tianweitania sp.</title>
        <authorList>
            <person name="Chhetri G."/>
        </authorList>
    </citation>
    <scope>NUCLEOTIDE SEQUENCE</scope>
    <source>
        <strain evidence="5">Rool2</strain>
    </source>
</reference>
<keyword evidence="3" id="KW-0843">Virulence</keyword>
<evidence type="ECO:0000313" key="5">
    <source>
        <dbReference type="EMBL" id="MBD0417583.1"/>
    </source>
</evidence>
<sequence>MELRIVRAAFAAALGFGMGMPGPGGDFGLGLVGVAQAQESTPAPDAGGGSGSGLGNGGSGFDGSAQQPTLNEAGGVGAEPAPETPQITGPQEQPAEPGSGTAPQEGSEEQGPEATPETEAEAQAEAAAAATPEPASADAAQLATPASLPNVSGTGNLVSEVPISVPAFRGLEPKLAFAYDSSRKTRLGGTYQGWLGYGWGMSGFDVIERASPGFGVPAFDASDIYLLNGMELVPCGSGVSSPSCSAGGTHATETESYRRISLNASTNVWTVTDRDGTVSTFRSVDTVGGLTPGGSGTAAHDLGQRYRWHLASVTDTDGNAVDYSYTCPTRPVCYPETVSYGRLVIRFFLEQRPDYILMANGHDISEVTQRIKSVRLKESNGGTRDVYGLTYDQAPFSNTSRLTSIDRYGREATVAADGTITGGTPKRIQNMTYQGM</sequence>
<dbReference type="Pfam" id="PF03534">
    <property type="entry name" value="SpvB"/>
    <property type="match status" value="1"/>
</dbReference>
<feature type="compositionally biased region" description="Gly residues" evidence="4">
    <location>
        <begin position="46"/>
        <end position="61"/>
    </location>
</feature>
<comment type="caution">
    <text evidence="5">The sequence shown here is derived from an EMBL/GenBank/DDBJ whole genome shotgun (WGS) entry which is preliminary data.</text>
</comment>
<organism evidence="5 6">
    <name type="scientific">Oryzicola mucosus</name>
    <dbReference type="NCBI Taxonomy" id="2767425"/>
    <lineage>
        <taxon>Bacteria</taxon>
        <taxon>Pseudomonadati</taxon>
        <taxon>Pseudomonadota</taxon>
        <taxon>Alphaproteobacteria</taxon>
        <taxon>Hyphomicrobiales</taxon>
        <taxon>Phyllobacteriaceae</taxon>
        <taxon>Oryzicola</taxon>
    </lineage>
</organism>
<evidence type="ECO:0000256" key="1">
    <source>
        <dbReference type="ARBA" id="ARBA00004613"/>
    </source>
</evidence>
<proteinExistence type="predicted"/>
<dbReference type="InterPro" id="IPR003284">
    <property type="entry name" value="Sal_SpvB"/>
</dbReference>
<feature type="region of interest" description="Disordered" evidence="4">
    <location>
        <begin position="39"/>
        <end position="141"/>
    </location>
</feature>
<feature type="compositionally biased region" description="Acidic residues" evidence="4">
    <location>
        <begin position="106"/>
        <end position="122"/>
    </location>
</feature>
<keyword evidence="6" id="KW-1185">Reference proteome</keyword>
<dbReference type="GO" id="GO:0005737">
    <property type="term" value="C:cytoplasm"/>
    <property type="evidence" value="ECO:0007669"/>
    <property type="project" value="InterPro"/>
</dbReference>